<reference evidence="2" key="1">
    <citation type="submission" date="2013-02" db="EMBL/GenBank/DDBJ databases">
        <authorList>
            <consortium name="The Broad Institute Genome Sequencing Platform"/>
            <person name="Cuomo C."/>
            <person name="Becnel J."/>
            <person name="Sanscrainte N."/>
            <person name="Walker B."/>
            <person name="Young S.K."/>
            <person name="Zeng Q."/>
            <person name="Gargeya S."/>
            <person name="Fitzgerald M."/>
            <person name="Haas B."/>
            <person name="Abouelleil A."/>
            <person name="Alvarado L."/>
            <person name="Arachchi H.M."/>
            <person name="Berlin A.M."/>
            <person name="Chapman S.B."/>
            <person name="Dewar J."/>
            <person name="Goldberg J."/>
            <person name="Griggs A."/>
            <person name="Gujja S."/>
            <person name="Hansen M."/>
            <person name="Howarth C."/>
            <person name="Imamovic A."/>
            <person name="Larimer J."/>
            <person name="McCowan C."/>
            <person name="Murphy C."/>
            <person name="Neiman D."/>
            <person name="Pearson M."/>
            <person name="Priest M."/>
            <person name="Roberts A."/>
            <person name="Saif S."/>
            <person name="Shea T."/>
            <person name="Sisk P."/>
            <person name="Sykes S."/>
            <person name="Wortman J."/>
            <person name="Nusbaum C."/>
            <person name="Birren B."/>
        </authorList>
    </citation>
    <scope>NUCLEOTIDE SEQUENCE [LARGE SCALE GENOMIC DNA]</scope>
    <source>
        <strain evidence="2">PRA339</strain>
    </source>
</reference>
<evidence type="ECO:0000313" key="2">
    <source>
        <dbReference type="Proteomes" id="UP000030655"/>
    </source>
</evidence>
<gene>
    <name evidence="1" type="ORF">H312_01984</name>
</gene>
<dbReference type="EMBL" id="KK365171">
    <property type="protein sequence ID" value="KCZ80609.1"/>
    <property type="molecule type" value="Genomic_DNA"/>
</dbReference>
<feature type="non-terminal residue" evidence="1">
    <location>
        <position position="142"/>
    </location>
</feature>
<dbReference type="OrthoDB" id="3399at2759"/>
<protein>
    <recommendedName>
        <fullName evidence="3">Non-specific serine/threonine protein kinase</fullName>
    </recommendedName>
</protein>
<reference evidence="1 2" key="2">
    <citation type="submission" date="2014-03" db="EMBL/GenBank/DDBJ databases">
        <title>The Genome Sequence of Anncaliia algerae insect isolate PRA339.</title>
        <authorList>
            <consortium name="The Broad Institute Genome Sequencing Platform"/>
            <consortium name="The Broad Institute Genome Sequencing Center for Infectious Disease"/>
            <person name="Cuomo C."/>
            <person name="Becnel J."/>
            <person name="Sanscrainte N."/>
            <person name="Walker B."/>
            <person name="Young S.K."/>
            <person name="Zeng Q."/>
            <person name="Gargeya S."/>
            <person name="Fitzgerald M."/>
            <person name="Haas B."/>
            <person name="Abouelleil A."/>
            <person name="Alvarado L."/>
            <person name="Arachchi H.M."/>
            <person name="Berlin A.M."/>
            <person name="Chapman S.B."/>
            <person name="Dewar J."/>
            <person name="Goldberg J."/>
            <person name="Griggs A."/>
            <person name="Gujja S."/>
            <person name="Hansen M."/>
            <person name="Howarth C."/>
            <person name="Imamovic A."/>
            <person name="Larimer J."/>
            <person name="McCowan C."/>
            <person name="Murphy C."/>
            <person name="Neiman D."/>
            <person name="Pearson M."/>
            <person name="Priest M."/>
            <person name="Roberts A."/>
            <person name="Saif S."/>
            <person name="Shea T."/>
            <person name="Sisk P."/>
            <person name="Sykes S."/>
            <person name="Wortman J."/>
            <person name="Nusbaum C."/>
            <person name="Birren B."/>
        </authorList>
    </citation>
    <scope>NUCLEOTIDE SEQUENCE [LARGE SCALE GENOMIC DNA]</scope>
    <source>
        <strain evidence="1 2">PRA339</strain>
    </source>
</reference>
<sequence length="142" mass="16703">MKLELISQGAEAKILAYKDLIFKLRLSKEYRHFEIDYSLIKSRTKIERKILFKLSEANIPVPKIFTIPEEFIIPNLSKKVNISQFSEIIKNQKDIEKSIKLFSPFNTICMERIEGISLKKADLNYKINYELGELVRKIHDLN</sequence>
<proteinExistence type="predicted"/>
<dbReference type="AlphaFoldDB" id="A0A059F0V1"/>
<organism evidence="1 2">
    <name type="scientific">Anncaliia algerae PRA339</name>
    <dbReference type="NCBI Taxonomy" id="1288291"/>
    <lineage>
        <taxon>Eukaryota</taxon>
        <taxon>Fungi</taxon>
        <taxon>Fungi incertae sedis</taxon>
        <taxon>Microsporidia</taxon>
        <taxon>Tubulinosematoidea</taxon>
        <taxon>Tubulinosematidae</taxon>
        <taxon>Anncaliia</taxon>
    </lineage>
</organism>
<dbReference type="Proteomes" id="UP000030655">
    <property type="component" value="Unassembled WGS sequence"/>
</dbReference>
<name>A0A059F0V1_9MICR</name>
<dbReference type="VEuPathDB" id="MicrosporidiaDB:H312_01984"/>
<evidence type="ECO:0008006" key="3">
    <source>
        <dbReference type="Google" id="ProtNLM"/>
    </source>
</evidence>
<dbReference type="Gene3D" id="3.30.200.20">
    <property type="entry name" value="Phosphorylase Kinase, domain 1"/>
    <property type="match status" value="1"/>
</dbReference>
<evidence type="ECO:0000313" key="1">
    <source>
        <dbReference type="EMBL" id="KCZ80609.1"/>
    </source>
</evidence>
<keyword evidence="2" id="KW-1185">Reference proteome</keyword>
<dbReference type="HOGENOM" id="CLU_1820350_0_0_1"/>
<accession>A0A059F0V1</accession>